<evidence type="ECO:0000256" key="1">
    <source>
        <dbReference type="ARBA" id="ARBA00022723"/>
    </source>
</evidence>
<dbReference type="GO" id="GO:0008270">
    <property type="term" value="F:zinc ion binding"/>
    <property type="evidence" value="ECO:0007669"/>
    <property type="project" value="UniProtKB-KW"/>
</dbReference>
<dbReference type="PANTHER" id="PTHR46201:SF9">
    <property type="entry name" value="PHD FINGER PROTEIN MALE MEIOCYTE DEATH 1"/>
    <property type="match status" value="1"/>
</dbReference>
<dbReference type="EMBL" id="BTGU01000002">
    <property type="protein sequence ID" value="GMN28400.1"/>
    <property type="molecule type" value="Genomic_DNA"/>
</dbReference>
<evidence type="ECO:0000256" key="3">
    <source>
        <dbReference type="ARBA" id="ARBA00022833"/>
    </source>
</evidence>
<dbReference type="AlphaFoldDB" id="A0AA87Z9Q2"/>
<evidence type="ECO:0000313" key="6">
    <source>
        <dbReference type="Proteomes" id="UP001187192"/>
    </source>
</evidence>
<keyword evidence="2" id="KW-0863">Zinc-finger</keyword>
<dbReference type="InterPro" id="IPR013083">
    <property type="entry name" value="Znf_RING/FYVE/PHD"/>
</dbReference>
<reference evidence="5" key="1">
    <citation type="submission" date="2023-07" db="EMBL/GenBank/DDBJ databases">
        <title>draft genome sequence of fig (Ficus carica).</title>
        <authorList>
            <person name="Takahashi T."/>
            <person name="Nishimura K."/>
        </authorList>
    </citation>
    <scope>NUCLEOTIDE SEQUENCE</scope>
</reference>
<protein>
    <recommendedName>
        <fullName evidence="4">Zinc finger PHD-type domain-containing protein</fullName>
    </recommendedName>
</protein>
<dbReference type="PANTHER" id="PTHR46201">
    <property type="entry name" value="PHD FINGER PROTEIN MALE MEIOCYTE DEATH 1-RELATED"/>
    <property type="match status" value="1"/>
</dbReference>
<proteinExistence type="predicted"/>
<feature type="domain" description="Zinc finger PHD-type" evidence="4">
    <location>
        <begin position="508"/>
        <end position="554"/>
    </location>
</feature>
<dbReference type="Gene3D" id="3.30.40.10">
    <property type="entry name" value="Zinc/RING finger domain, C3HC4 (zinc finger)"/>
    <property type="match status" value="1"/>
</dbReference>
<keyword evidence="1" id="KW-0479">Metal-binding</keyword>
<accession>A0AA87Z9Q2</accession>
<name>A0AA87Z9Q2_FICCA</name>
<keyword evidence="3" id="KW-0862">Zinc</keyword>
<evidence type="ECO:0000259" key="4">
    <source>
        <dbReference type="SMART" id="SM00249"/>
    </source>
</evidence>
<dbReference type="Proteomes" id="UP001187192">
    <property type="component" value="Unassembled WGS sequence"/>
</dbReference>
<dbReference type="InterPro" id="IPR011011">
    <property type="entry name" value="Znf_FYVE_PHD"/>
</dbReference>
<sequence>MWVDRNVEEQAVTFPKGASCSRRRKENQQQWRLHLRKLARRGRECQISSLSVLLETSTLPGIRLPFRDKVKKFLQQCTEAEDYEVHRMSIWRTLLVHEKSGVHIPLYTVEELLVNNSTSERYCDRCRITGWRNLCVTKKTYHFIISIDEEWNKSSLDEDVFNLKSHLLYGVVHGDGCGHLVCINGIEGGSKYIFGSEIMDFWVRICKNLQVRKITVEDVSKKKSMELRLLFGIAYGNPWFGKSEYEFFSGSFGVKESDYKTSIKNIQSLELDAIVKDFSNTQQGKEIERIISMYRDWCEARLRTFQDLLRFMLTIKSRAIKKSITAASAHLASCSSSAKTVEDNISVKLFSTVASSKLKNSRWTQSRLEETAKQIMTVLWRRRLATVLKMDEFLGNKHFIKDWPLGDEEDHALTFFCISDDDKSEAGVTVQLQEYTEVLNLKCEVANALSDTYDIPHVPDFQIVGLEGLNNEEELSGKVKSDAELRVTSEGLVGLLKRHGDFKERDVVCKCGAMEDDGESLMQCKSCDSWQHRRCHNIKDTENDPWPHLCTSCLG</sequence>
<dbReference type="SMART" id="SM00249">
    <property type="entry name" value="PHD"/>
    <property type="match status" value="1"/>
</dbReference>
<organism evidence="5 6">
    <name type="scientific">Ficus carica</name>
    <name type="common">Common fig</name>
    <dbReference type="NCBI Taxonomy" id="3494"/>
    <lineage>
        <taxon>Eukaryota</taxon>
        <taxon>Viridiplantae</taxon>
        <taxon>Streptophyta</taxon>
        <taxon>Embryophyta</taxon>
        <taxon>Tracheophyta</taxon>
        <taxon>Spermatophyta</taxon>
        <taxon>Magnoliopsida</taxon>
        <taxon>eudicotyledons</taxon>
        <taxon>Gunneridae</taxon>
        <taxon>Pentapetalae</taxon>
        <taxon>rosids</taxon>
        <taxon>fabids</taxon>
        <taxon>Rosales</taxon>
        <taxon>Moraceae</taxon>
        <taxon>Ficeae</taxon>
        <taxon>Ficus</taxon>
    </lineage>
</organism>
<evidence type="ECO:0000256" key="2">
    <source>
        <dbReference type="ARBA" id="ARBA00022771"/>
    </source>
</evidence>
<gene>
    <name evidence="5" type="ORF">TIFTF001_002035</name>
</gene>
<keyword evidence="6" id="KW-1185">Reference proteome</keyword>
<evidence type="ECO:0000313" key="5">
    <source>
        <dbReference type="EMBL" id="GMN28400.1"/>
    </source>
</evidence>
<dbReference type="InterPro" id="IPR001965">
    <property type="entry name" value="Znf_PHD"/>
</dbReference>
<dbReference type="SUPFAM" id="SSF57903">
    <property type="entry name" value="FYVE/PHD zinc finger"/>
    <property type="match status" value="1"/>
</dbReference>
<comment type="caution">
    <text evidence="5">The sequence shown here is derived from an EMBL/GenBank/DDBJ whole genome shotgun (WGS) entry which is preliminary data.</text>
</comment>